<name>A0A318KY24_9NOCA</name>
<feature type="region of interest" description="Disordered" evidence="4">
    <location>
        <begin position="187"/>
        <end position="215"/>
    </location>
</feature>
<dbReference type="PROSITE" id="PS51118">
    <property type="entry name" value="HTH_HXLR"/>
    <property type="match status" value="1"/>
</dbReference>
<evidence type="ECO:0000256" key="2">
    <source>
        <dbReference type="ARBA" id="ARBA00023125"/>
    </source>
</evidence>
<evidence type="ECO:0000313" key="6">
    <source>
        <dbReference type="EMBL" id="PXX70814.1"/>
    </source>
</evidence>
<evidence type="ECO:0000259" key="5">
    <source>
        <dbReference type="PROSITE" id="PS51118"/>
    </source>
</evidence>
<organism evidence="6 7">
    <name type="scientific">Nocardia tenerifensis</name>
    <dbReference type="NCBI Taxonomy" id="228006"/>
    <lineage>
        <taxon>Bacteria</taxon>
        <taxon>Bacillati</taxon>
        <taxon>Actinomycetota</taxon>
        <taxon>Actinomycetes</taxon>
        <taxon>Mycobacteriales</taxon>
        <taxon>Nocardiaceae</taxon>
        <taxon>Nocardia</taxon>
    </lineage>
</organism>
<feature type="compositionally biased region" description="Basic and acidic residues" evidence="4">
    <location>
        <begin position="191"/>
        <end position="203"/>
    </location>
</feature>
<evidence type="ECO:0000256" key="4">
    <source>
        <dbReference type="SAM" id="MobiDB-lite"/>
    </source>
</evidence>
<dbReference type="InterPro" id="IPR036390">
    <property type="entry name" value="WH_DNA-bd_sf"/>
</dbReference>
<keyword evidence="2" id="KW-0238">DNA-binding</keyword>
<gene>
    <name evidence="6" type="ORF">DFR70_101235</name>
</gene>
<accession>A0A318KY24</accession>
<comment type="caution">
    <text evidence="6">The sequence shown here is derived from an EMBL/GenBank/DDBJ whole genome shotgun (WGS) entry which is preliminary data.</text>
</comment>
<dbReference type="PANTHER" id="PTHR33204">
    <property type="entry name" value="TRANSCRIPTIONAL REGULATOR, MARR FAMILY"/>
    <property type="match status" value="1"/>
</dbReference>
<keyword evidence="7" id="KW-1185">Reference proteome</keyword>
<dbReference type="InterPro" id="IPR002577">
    <property type="entry name" value="HTH_HxlR"/>
</dbReference>
<keyword evidence="1" id="KW-0805">Transcription regulation</keyword>
<dbReference type="Proteomes" id="UP000247569">
    <property type="component" value="Unassembled WGS sequence"/>
</dbReference>
<dbReference type="GO" id="GO:0003677">
    <property type="term" value="F:DNA binding"/>
    <property type="evidence" value="ECO:0007669"/>
    <property type="project" value="UniProtKB-KW"/>
</dbReference>
<dbReference type="EMBL" id="QJKF01000001">
    <property type="protein sequence ID" value="PXX70814.1"/>
    <property type="molecule type" value="Genomic_DNA"/>
</dbReference>
<dbReference type="PANTHER" id="PTHR33204:SF17">
    <property type="entry name" value="TRANSCRIPTIONAL REGULATORY PROTEIN"/>
    <property type="match status" value="1"/>
</dbReference>
<dbReference type="Pfam" id="PF01638">
    <property type="entry name" value="HxlR"/>
    <property type="match status" value="1"/>
</dbReference>
<evidence type="ECO:0000313" key="7">
    <source>
        <dbReference type="Proteomes" id="UP000247569"/>
    </source>
</evidence>
<dbReference type="AlphaFoldDB" id="A0A318KY24"/>
<dbReference type="InterPro" id="IPR036388">
    <property type="entry name" value="WH-like_DNA-bd_sf"/>
</dbReference>
<dbReference type="Gene3D" id="1.10.10.10">
    <property type="entry name" value="Winged helix-like DNA-binding domain superfamily/Winged helix DNA-binding domain"/>
    <property type="match status" value="1"/>
</dbReference>
<evidence type="ECO:0000256" key="1">
    <source>
        <dbReference type="ARBA" id="ARBA00023015"/>
    </source>
</evidence>
<reference evidence="6 7" key="1">
    <citation type="submission" date="2018-05" db="EMBL/GenBank/DDBJ databases">
        <title>Genomic Encyclopedia of Type Strains, Phase IV (KMG-IV): sequencing the most valuable type-strain genomes for metagenomic binning, comparative biology and taxonomic classification.</title>
        <authorList>
            <person name="Goeker M."/>
        </authorList>
    </citation>
    <scope>NUCLEOTIDE SEQUENCE [LARGE SCALE GENOMIC DNA]</scope>
    <source>
        <strain evidence="6 7">DSM 44704</strain>
    </source>
</reference>
<evidence type="ECO:0000256" key="3">
    <source>
        <dbReference type="ARBA" id="ARBA00023163"/>
    </source>
</evidence>
<sequence>MCPSIIHQEVRCGGARSGRGAHSKTSDYYYASNFGSWKDQRVRRTSFQAMGCPIAGALEYVGDWWTLLIMRDALDGFTRFDEFERNLGIAPTMLTRRLRTLVESGLLERRRYSQSPPRYEYVITDKGRDLSPVLIALYAWGRKHAGADAPAVVLTDRDTGEEIVPGLVDQHSGRPLSAVDLAFLAGPGADHPMRERLDPELRAERRRRATDKESE</sequence>
<proteinExistence type="predicted"/>
<feature type="domain" description="HTH hxlR-type" evidence="5">
    <location>
        <begin position="52"/>
        <end position="149"/>
    </location>
</feature>
<keyword evidence="3" id="KW-0804">Transcription</keyword>
<protein>
    <submittedName>
        <fullName evidence="6">HxlR family transcriptional regulator</fullName>
    </submittedName>
</protein>
<dbReference type="SUPFAM" id="SSF46785">
    <property type="entry name" value="Winged helix' DNA-binding domain"/>
    <property type="match status" value="1"/>
</dbReference>